<dbReference type="InterPro" id="IPR033334">
    <property type="entry name" value="LNG1/2"/>
</dbReference>
<evidence type="ECO:0000313" key="8">
    <source>
        <dbReference type="EMBL" id="KAK4350358.1"/>
    </source>
</evidence>
<organism evidence="8 9">
    <name type="scientific">Anisodus tanguticus</name>
    <dbReference type="NCBI Taxonomy" id="243964"/>
    <lineage>
        <taxon>Eukaryota</taxon>
        <taxon>Viridiplantae</taxon>
        <taxon>Streptophyta</taxon>
        <taxon>Embryophyta</taxon>
        <taxon>Tracheophyta</taxon>
        <taxon>Spermatophyta</taxon>
        <taxon>Magnoliopsida</taxon>
        <taxon>eudicotyledons</taxon>
        <taxon>Gunneridae</taxon>
        <taxon>Pentapetalae</taxon>
        <taxon>asterids</taxon>
        <taxon>lamiids</taxon>
        <taxon>Solanales</taxon>
        <taxon>Solanaceae</taxon>
        <taxon>Solanoideae</taxon>
        <taxon>Hyoscyameae</taxon>
        <taxon>Anisodus</taxon>
    </lineage>
</organism>
<dbReference type="EMBL" id="JAVYJV010000016">
    <property type="protein sequence ID" value="KAK4350358.1"/>
    <property type="molecule type" value="Genomic_DNA"/>
</dbReference>
<dbReference type="Pfam" id="PF05757">
    <property type="entry name" value="PsbQ"/>
    <property type="match status" value="1"/>
</dbReference>
<dbReference type="SUPFAM" id="SSF101112">
    <property type="entry name" value="Oxygen-evolving enhancer protein 3"/>
    <property type="match status" value="1"/>
</dbReference>
<dbReference type="Proteomes" id="UP001291623">
    <property type="component" value="Unassembled WGS sequence"/>
</dbReference>
<feature type="compositionally biased region" description="Polar residues" evidence="5">
    <location>
        <begin position="283"/>
        <end position="320"/>
    </location>
</feature>
<dbReference type="Gene3D" id="1.20.120.290">
    <property type="entry name" value="Oxygen-evolving enhancer protein 3 (PsbQ), four-helix up-down bundle"/>
    <property type="match status" value="1"/>
</dbReference>
<protein>
    <submittedName>
        <fullName evidence="8">Uncharacterized protein</fullName>
    </submittedName>
</protein>
<feature type="compositionally biased region" description="Polar residues" evidence="5">
    <location>
        <begin position="591"/>
        <end position="625"/>
    </location>
</feature>
<proteinExistence type="predicted"/>
<evidence type="ECO:0000259" key="7">
    <source>
        <dbReference type="Pfam" id="PF14383"/>
    </source>
</evidence>
<dbReference type="GO" id="GO:0009654">
    <property type="term" value="C:photosystem II oxygen evolving complex"/>
    <property type="evidence" value="ECO:0007669"/>
    <property type="project" value="InterPro"/>
</dbReference>
<dbReference type="PANTHER" id="PTHR31680:SF4">
    <property type="entry name" value="LONGIFOLIA PROTEIN"/>
    <property type="match status" value="1"/>
</dbReference>
<feature type="coiled-coil region" evidence="4">
    <location>
        <begin position="797"/>
        <end position="824"/>
    </location>
</feature>
<dbReference type="GO" id="GO:0019898">
    <property type="term" value="C:extrinsic component of membrane"/>
    <property type="evidence" value="ECO:0007669"/>
    <property type="project" value="InterPro"/>
</dbReference>
<evidence type="ECO:0000313" key="9">
    <source>
        <dbReference type="Proteomes" id="UP001291623"/>
    </source>
</evidence>
<name>A0AAE1RFX9_9SOLA</name>
<evidence type="ECO:0000256" key="1">
    <source>
        <dbReference type="ARBA" id="ARBA00004370"/>
    </source>
</evidence>
<feature type="region of interest" description="Disordered" evidence="5">
    <location>
        <begin position="364"/>
        <end position="395"/>
    </location>
</feature>
<reference evidence="8" key="1">
    <citation type="submission" date="2023-12" db="EMBL/GenBank/DDBJ databases">
        <title>Genome assembly of Anisodus tanguticus.</title>
        <authorList>
            <person name="Wang Y.-J."/>
        </authorList>
    </citation>
    <scope>NUCLEOTIDE SEQUENCE</scope>
    <source>
        <strain evidence="8">KB-2021</strain>
        <tissue evidence="8">Leaf</tissue>
    </source>
</reference>
<feature type="region of interest" description="Disordered" evidence="5">
    <location>
        <begin position="129"/>
        <end position="152"/>
    </location>
</feature>
<evidence type="ECO:0000256" key="2">
    <source>
        <dbReference type="ARBA" id="ARBA00023078"/>
    </source>
</evidence>
<dbReference type="InterPro" id="IPR008797">
    <property type="entry name" value="PSII_PsbQ"/>
</dbReference>
<dbReference type="Pfam" id="PF14383">
    <property type="entry name" value="VARLMGL"/>
    <property type="match status" value="1"/>
</dbReference>
<comment type="subcellular location">
    <subcellularLocation>
        <location evidence="1">Membrane</location>
    </subcellularLocation>
</comment>
<feature type="region of interest" description="Disordered" evidence="5">
    <location>
        <begin position="72"/>
        <end position="112"/>
    </location>
</feature>
<feature type="domain" description="DUF4378" evidence="6">
    <location>
        <begin position="836"/>
        <end position="1015"/>
    </location>
</feature>
<dbReference type="GO" id="GO:0051513">
    <property type="term" value="P:regulation of monopolar cell growth"/>
    <property type="evidence" value="ECO:0007669"/>
    <property type="project" value="InterPro"/>
</dbReference>
<dbReference type="GO" id="GO:0005509">
    <property type="term" value="F:calcium ion binding"/>
    <property type="evidence" value="ECO:0007669"/>
    <property type="project" value="InterPro"/>
</dbReference>
<evidence type="ECO:0000259" key="6">
    <source>
        <dbReference type="Pfam" id="PF14309"/>
    </source>
</evidence>
<feature type="region of interest" description="Disordered" evidence="5">
    <location>
        <begin position="480"/>
        <end position="522"/>
    </location>
</feature>
<feature type="compositionally biased region" description="Polar residues" evidence="5">
    <location>
        <begin position="499"/>
        <end position="522"/>
    </location>
</feature>
<sequence>MAAKLLHSLTEDNQNLQKQIGCMTGILQLFDRQSMLASRRLIGDSPKKLTSGSSHIGSGTFEKEYTNTYQRSATMESYTNKTVQDKQRLSTESSRPSFSSSSRSSSFSSLDCNKTIQQEPSAFDRLSFAETPSRDPASGQQNASPQLGRQSLDIRDVVKDSMNREAQRFSAGPTIKEEVTELMSKPGDSPSPVDLKESLRVLAKLREAPWYSSEHRELTRSLSYHSKDSSSLSVSKDAPRFSYDGRETNALPFESRDISNSKSTLKLKELPRLSLDSRVSPVRSLNSEPKSNFSSKSMQKDGGNTNAKSPTLLQTSGTQARPPSVVAKLMGLEPLPDSMSSTDSKTGFSKSLQVEAVSFPRSSEVSEPCKPIRTSNNSSKNLWKEPTSPRWRNPDMAMKPISRFPIEPAPWKQPDRTRVYEKPISRTTKAPVKPAAHPFPSVYSEIEKRWKDLEFTHSGKDLRALKQILEAMQAKGFLETEKEEQGSNFTGQKEKFGSPAQSAKLANQRMRQSDQVTKRGLNSSKNFESTIVIMKPAKLVEKSDIPSSSMIPLDGLPTFPSRKGNATSRTAKEHARTSSPVNPNEARRTSKPPQISTRSQQLPRESTSGSIKSSGFISPRLQQNKLELEKRSRPPTPPSDSNRSRRQSNKQHTEASSPGGRRRPRISNIQHHDDHVSEISSESRNMSYRGNKISGQSNGNVVAESNVDSEVTSSQSSSIDASNYLRCDLVEKYPSPVSVLDNAVYTDESASPVKHTPKVMKDESCNIADKFSSPSQCDRANILVTDAANSGLSSEINRKKLQNIENLVQKLRRLNSNHDEARTDYIASLCENTNPDHRYISEILLASGLLLRDLGSSLTSFQFHPSGHPINPELFLVLEQTKASTLLKEEFCNDKMRQSKPKEKIRRKLIFDVVNESLAGKLVLVGPSYEPRLSSQKLAKSTLNAQRLLRDLCSEIEQLQAKPSKCNVEDEEDEWKNILLDDVLHRSESWTVFTGEISSVVLDVERMIFKDLVDEIVRGDGTGLRAKPTRRRQLFSKITVPDQTLEEALDGIQTHALSLLQVKELLEEESWKEAQKALRKSSALLKQDIYTIIQAKPGKQRPELRKMYSVLFNTVSRMDFAARDKDVPRVWECYDDIVSELNNLLSRLQ</sequence>
<keyword evidence="4" id="KW-0175">Coiled coil</keyword>
<feature type="region of interest" description="Disordered" evidence="5">
    <location>
        <begin position="542"/>
        <end position="700"/>
    </location>
</feature>
<feature type="region of interest" description="Disordered" evidence="5">
    <location>
        <begin position="278"/>
        <end position="320"/>
    </location>
</feature>
<dbReference type="InterPro" id="IPR032795">
    <property type="entry name" value="DUF3741-assoc"/>
</dbReference>
<evidence type="ECO:0000256" key="5">
    <source>
        <dbReference type="SAM" id="MobiDB-lite"/>
    </source>
</evidence>
<dbReference type="PANTHER" id="PTHR31680">
    <property type="entry name" value="LONGIFOLIA PROTEIN"/>
    <property type="match status" value="1"/>
</dbReference>
<feature type="compositionally biased region" description="Polar residues" evidence="5">
    <location>
        <begin position="678"/>
        <end position="700"/>
    </location>
</feature>
<dbReference type="Pfam" id="PF14309">
    <property type="entry name" value="DUF4378"/>
    <property type="match status" value="1"/>
</dbReference>
<feature type="compositionally biased region" description="Polar residues" evidence="5">
    <location>
        <begin position="138"/>
        <end position="149"/>
    </location>
</feature>
<feature type="domain" description="DUF3741" evidence="7">
    <location>
        <begin position="317"/>
        <end position="340"/>
    </location>
</feature>
<feature type="compositionally biased region" description="Low complexity" evidence="5">
    <location>
        <begin position="93"/>
        <end position="109"/>
    </location>
</feature>
<dbReference type="InterPro" id="IPR023222">
    <property type="entry name" value="PsbQ-like_dom_sf"/>
</dbReference>
<evidence type="ECO:0000256" key="4">
    <source>
        <dbReference type="SAM" id="Coils"/>
    </source>
</evidence>
<feature type="region of interest" description="Disordered" evidence="5">
    <location>
        <begin position="164"/>
        <end position="194"/>
    </location>
</feature>
<feature type="compositionally biased region" description="Basic and acidic residues" evidence="5">
    <location>
        <begin position="237"/>
        <end position="246"/>
    </location>
</feature>
<keyword evidence="2" id="KW-0793">Thylakoid</keyword>
<feature type="region of interest" description="Disordered" evidence="5">
    <location>
        <begin position="216"/>
        <end position="246"/>
    </location>
</feature>
<gene>
    <name evidence="8" type="ORF">RND71_029671</name>
</gene>
<dbReference type="InterPro" id="IPR025486">
    <property type="entry name" value="DUF4378"/>
</dbReference>
<keyword evidence="3" id="KW-0472">Membrane</keyword>
<keyword evidence="9" id="KW-1185">Reference proteome</keyword>
<accession>A0AAE1RFX9</accession>
<comment type="caution">
    <text evidence="8">The sequence shown here is derived from an EMBL/GenBank/DDBJ whole genome shotgun (WGS) entry which is preliminary data.</text>
</comment>
<dbReference type="AlphaFoldDB" id="A0AAE1RFX9"/>
<evidence type="ECO:0000256" key="3">
    <source>
        <dbReference type="ARBA" id="ARBA00023136"/>
    </source>
</evidence>
<feature type="compositionally biased region" description="Low complexity" evidence="5">
    <location>
        <begin position="221"/>
        <end position="236"/>
    </location>
</feature>
<dbReference type="GO" id="GO:0015979">
    <property type="term" value="P:photosynthesis"/>
    <property type="evidence" value="ECO:0007669"/>
    <property type="project" value="InterPro"/>
</dbReference>
<feature type="compositionally biased region" description="Polar residues" evidence="5">
    <location>
        <begin position="72"/>
        <end position="82"/>
    </location>
</feature>